<name>A0A5C1AHJ4_9BACT</name>
<sequence>MNLFAVSIYWDLPVLLVVVSIVYSATRHDRWDRIFREAFRWGTQIAGFLALVGVGLYLLSTYL</sequence>
<feature type="transmembrane region" description="Helical" evidence="1">
    <location>
        <begin position="6"/>
        <end position="26"/>
    </location>
</feature>
<gene>
    <name evidence="2" type="ORF">PX52LOC_03564</name>
</gene>
<dbReference type="EMBL" id="CP042425">
    <property type="protein sequence ID" value="QEL16604.1"/>
    <property type="molecule type" value="Genomic_DNA"/>
</dbReference>
<dbReference type="OrthoDB" id="289677at2"/>
<dbReference type="KEGG" id="lrs:PX52LOC_03564"/>
<keyword evidence="1" id="KW-1133">Transmembrane helix</keyword>
<protein>
    <submittedName>
        <fullName evidence="2">Uncharacterized protein</fullName>
    </submittedName>
</protein>
<keyword evidence="3" id="KW-1185">Reference proteome</keyword>
<dbReference type="Proteomes" id="UP000324974">
    <property type="component" value="Chromosome"/>
</dbReference>
<dbReference type="AlphaFoldDB" id="A0A5C1AHJ4"/>
<evidence type="ECO:0000313" key="3">
    <source>
        <dbReference type="Proteomes" id="UP000324974"/>
    </source>
</evidence>
<evidence type="ECO:0000256" key="1">
    <source>
        <dbReference type="SAM" id="Phobius"/>
    </source>
</evidence>
<organism evidence="2 3">
    <name type="scientific">Limnoglobus roseus</name>
    <dbReference type="NCBI Taxonomy" id="2598579"/>
    <lineage>
        <taxon>Bacteria</taxon>
        <taxon>Pseudomonadati</taxon>
        <taxon>Planctomycetota</taxon>
        <taxon>Planctomycetia</taxon>
        <taxon>Gemmatales</taxon>
        <taxon>Gemmataceae</taxon>
        <taxon>Limnoglobus</taxon>
    </lineage>
</organism>
<keyword evidence="1" id="KW-0812">Transmembrane</keyword>
<dbReference type="RefSeq" id="WP_149111312.1">
    <property type="nucleotide sequence ID" value="NZ_CP042425.1"/>
</dbReference>
<accession>A0A5C1AHJ4</accession>
<feature type="transmembrane region" description="Helical" evidence="1">
    <location>
        <begin position="38"/>
        <end position="59"/>
    </location>
</feature>
<proteinExistence type="predicted"/>
<evidence type="ECO:0000313" key="2">
    <source>
        <dbReference type="EMBL" id="QEL16604.1"/>
    </source>
</evidence>
<keyword evidence="1" id="KW-0472">Membrane</keyword>
<reference evidence="3" key="1">
    <citation type="submission" date="2019-08" db="EMBL/GenBank/DDBJ databases">
        <title>Limnoglobus roseus gen. nov., sp. nov., a novel freshwater planctomycete with a giant genome from the family Gemmataceae.</title>
        <authorList>
            <person name="Kulichevskaya I.S."/>
            <person name="Naumoff D.G."/>
            <person name="Miroshnikov K."/>
            <person name="Ivanova A."/>
            <person name="Philippov D.A."/>
            <person name="Hakobyan A."/>
            <person name="Rijpstra I.C."/>
            <person name="Sinninghe Damste J.S."/>
            <person name="Liesack W."/>
            <person name="Dedysh S.N."/>
        </authorList>
    </citation>
    <scope>NUCLEOTIDE SEQUENCE [LARGE SCALE GENOMIC DNA]</scope>
    <source>
        <strain evidence="3">PX52</strain>
    </source>
</reference>